<gene>
    <name evidence="1" type="ORF">LY79DRAFT_354133</name>
</gene>
<dbReference type="Proteomes" id="UP001230504">
    <property type="component" value="Unassembled WGS sequence"/>
</dbReference>
<keyword evidence="2" id="KW-1185">Reference proteome</keyword>
<name>A0AAD8V985_9PEZI</name>
<organism evidence="1 2">
    <name type="scientific">Colletotrichum navitas</name>
    <dbReference type="NCBI Taxonomy" id="681940"/>
    <lineage>
        <taxon>Eukaryota</taxon>
        <taxon>Fungi</taxon>
        <taxon>Dikarya</taxon>
        <taxon>Ascomycota</taxon>
        <taxon>Pezizomycotina</taxon>
        <taxon>Sordariomycetes</taxon>
        <taxon>Hypocreomycetidae</taxon>
        <taxon>Glomerellales</taxon>
        <taxon>Glomerellaceae</taxon>
        <taxon>Colletotrichum</taxon>
        <taxon>Colletotrichum graminicola species complex</taxon>
    </lineage>
</organism>
<dbReference type="EMBL" id="JAHLJV010000007">
    <property type="protein sequence ID" value="KAK1597709.1"/>
    <property type="molecule type" value="Genomic_DNA"/>
</dbReference>
<proteinExistence type="predicted"/>
<accession>A0AAD8V985</accession>
<evidence type="ECO:0000313" key="2">
    <source>
        <dbReference type="Proteomes" id="UP001230504"/>
    </source>
</evidence>
<reference evidence="1" key="1">
    <citation type="submission" date="2021-06" db="EMBL/GenBank/DDBJ databases">
        <title>Comparative genomics, transcriptomics and evolutionary studies reveal genomic signatures of adaptation to plant cell wall in hemibiotrophic fungi.</title>
        <authorList>
            <consortium name="DOE Joint Genome Institute"/>
            <person name="Baroncelli R."/>
            <person name="Diaz J.F."/>
            <person name="Benocci T."/>
            <person name="Peng M."/>
            <person name="Battaglia E."/>
            <person name="Haridas S."/>
            <person name="Andreopoulos W."/>
            <person name="Labutti K."/>
            <person name="Pangilinan J."/>
            <person name="Floch G.L."/>
            <person name="Makela M.R."/>
            <person name="Henrissat B."/>
            <person name="Grigoriev I.V."/>
            <person name="Crouch J.A."/>
            <person name="De Vries R.P."/>
            <person name="Sukno S.A."/>
            <person name="Thon M.R."/>
        </authorList>
    </citation>
    <scope>NUCLEOTIDE SEQUENCE</scope>
    <source>
        <strain evidence="1">CBS 125086</strain>
    </source>
</reference>
<evidence type="ECO:0000313" key="1">
    <source>
        <dbReference type="EMBL" id="KAK1597709.1"/>
    </source>
</evidence>
<comment type="caution">
    <text evidence="1">The sequence shown here is derived from an EMBL/GenBank/DDBJ whole genome shotgun (WGS) entry which is preliminary data.</text>
</comment>
<dbReference type="AlphaFoldDB" id="A0AAD8V985"/>
<protein>
    <submittedName>
        <fullName evidence="1">Uncharacterized protein</fullName>
    </submittedName>
</protein>
<dbReference type="RefSeq" id="XP_060418481.1">
    <property type="nucleotide sequence ID" value="XM_060552670.1"/>
</dbReference>
<sequence length="105" mass="11862">MVASELSFCLGQDVGQNTPGAPLSYHEILPLDFCSKIYGYKRNFEGINYLSSLSNSANKYHAKLVFKPNPKQPVKIIYISENHLSVKMIFCTCRDCPEINKSQDL</sequence>
<dbReference type="GeneID" id="85436910"/>